<name>A0A916Z981_9BACL</name>
<dbReference type="InterPro" id="IPR051552">
    <property type="entry name" value="HptR"/>
</dbReference>
<feature type="domain" description="Response regulatory" evidence="10">
    <location>
        <begin position="3"/>
        <end position="119"/>
    </location>
</feature>
<dbReference type="PRINTS" id="PR00032">
    <property type="entry name" value="HTHARAC"/>
</dbReference>
<feature type="modified residue" description="4-aspartylphosphate" evidence="8">
    <location>
        <position position="54"/>
    </location>
</feature>
<dbReference type="InterPro" id="IPR011006">
    <property type="entry name" value="CheY-like_superfamily"/>
</dbReference>
<keyword evidence="12" id="KW-1185">Reference proteome</keyword>
<keyword evidence="6" id="KW-0238">DNA-binding</keyword>
<evidence type="ECO:0000259" key="9">
    <source>
        <dbReference type="PROSITE" id="PS01124"/>
    </source>
</evidence>
<comment type="caution">
    <text evidence="11">The sequence shown here is derived from an EMBL/GenBank/DDBJ whole genome shotgun (WGS) entry which is preliminary data.</text>
</comment>
<evidence type="ECO:0000256" key="7">
    <source>
        <dbReference type="ARBA" id="ARBA00023163"/>
    </source>
</evidence>
<dbReference type="InterPro" id="IPR018060">
    <property type="entry name" value="HTH_AraC"/>
</dbReference>
<dbReference type="PANTHER" id="PTHR42713:SF3">
    <property type="entry name" value="TRANSCRIPTIONAL REGULATORY PROTEIN HPTR"/>
    <property type="match status" value="1"/>
</dbReference>
<dbReference type="GO" id="GO:0000160">
    <property type="term" value="P:phosphorelay signal transduction system"/>
    <property type="evidence" value="ECO:0007669"/>
    <property type="project" value="UniProtKB-KW"/>
</dbReference>
<dbReference type="PROSITE" id="PS01124">
    <property type="entry name" value="HTH_ARAC_FAMILY_2"/>
    <property type="match status" value="1"/>
</dbReference>
<evidence type="ECO:0000256" key="6">
    <source>
        <dbReference type="ARBA" id="ARBA00023125"/>
    </source>
</evidence>
<dbReference type="InterPro" id="IPR001789">
    <property type="entry name" value="Sig_transdc_resp-reg_receiver"/>
</dbReference>
<dbReference type="InterPro" id="IPR009057">
    <property type="entry name" value="Homeodomain-like_sf"/>
</dbReference>
<dbReference type="SUPFAM" id="SSF46689">
    <property type="entry name" value="Homeodomain-like"/>
    <property type="match status" value="2"/>
</dbReference>
<dbReference type="CDD" id="cd17536">
    <property type="entry name" value="REC_YesN-like"/>
    <property type="match status" value="1"/>
</dbReference>
<keyword evidence="5" id="KW-0805">Transcription regulation</keyword>
<proteinExistence type="predicted"/>
<evidence type="ECO:0000256" key="8">
    <source>
        <dbReference type="PROSITE-ProRule" id="PRU00169"/>
    </source>
</evidence>
<dbReference type="GO" id="GO:0003700">
    <property type="term" value="F:DNA-binding transcription factor activity"/>
    <property type="evidence" value="ECO:0007669"/>
    <property type="project" value="InterPro"/>
</dbReference>
<evidence type="ECO:0000313" key="12">
    <source>
        <dbReference type="Proteomes" id="UP000612456"/>
    </source>
</evidence>
<protein>
    <recommendedName>
        <fullName evidence="13">Response regulator</fullName>
    </recommendedName>
</protein>
<evidence type="ECO:0000256" key="4">
    <source>
        <dbReference type="ARBA" id="ARBA00023012"/>
    </source>
</evidence>
<evidence type="ECO:0000256" key="2">
    <source>
        <dbReference type="ARBA" id="ARBA00022490"/>
    </source>
</evidence>
<comment type="subcellular location">
    <subcellularLocation>
        <location evidence="1">Cytoplasm</location>
    </subcellularLocation>
</comment>
<dbReference type="PANTHER" id="PTHR42713">
    <property type="entry name" value="HISTIDINE KINASE-RELATED"/>
    <property type="match status" value="1"/>
</dbReference>
<evidence type="ECO:0000256" key="3">
    <source>
        <dbReference type="ARBA" id="ARBA00022553"/>
    </source>
</evidence>
<reference evidence="11" key="1">
    <citation type="journal article" date="2014" name="Int. J. Syst. Evol. Microbiol.">
        <title>Complete genome sequence of Corynebacterium casei LMG S-19264T (=DSM 44701T), isolated from a smear-ripened cheese.</title>
        <authorList>
            <consortium name="US DOE Joint Genome Institute (JGI-PGF)"/>
            <person name="Walter F."/>
            <person name="Albersmeier A."/>
            <person name="Kalinowski J."/>
            <person name="Ruckert C."/>
        </authorList>
    </citation>
    <scope>NUCLEOTIDE SEQUENCE</scope>
    <source>
        <strain evidence="11">CGMCC 1.15178</strain>
    </source>
</reference>
<dbReference type="Pfam" id="PF00072">
    <property type="entry name" value="Response_reg"/>
    <property type="match status" value="1"/>
</dbReference>
<dbReference type="SMART" id="SM00342">
    <property type="entry name" value="HTH_ARAC"/>
    <property type="match status" value="1"/>
</dbReference>
<evidence type="ECO:0008006" key="13">
    <source>
        <dbReference type="Google" id="ProtNLM"/>
    </source>
</evidence>
<keyword evidence="4" id="KW-0902">Two-component regulatory system</keyword>
<evidence type="ECO:0000256" key="5">
    <source>
        <dbReference type="ARBA" id="ARBA00023015"/>
    </source>
</evidence>
<keyword evidence="7" id="KW-0804">Transcription</keyword>
<dbReference type="PROSITE" id="PS50110">
    <property type="entry name" value="RESPONSE_REGULATORY"/>
    <property type="match status" value="1"/>
</dbReference>
<dbReference type="Proteomes" id="UP000612456">
    <property type="component" value="Unassembled WGS sequence"/>
</dbReference>
<evidence type="ECO:0000259" key="10">
    <source>
        <dbReference type="PROSITE" id="PS50110"/>
    </source>
</evidence>
<reference evidence="11" key="2">
    <citation type="submission" date="2020-09" db="EMBL/GenBank/DDBJ databases">
        <authorList>
            <person name="Sun Q."/>
            <person name="Zhou Y."/>
        </authorList>
    </citation>
    <scope>NUCLEOTIDE SEQUENCE</scope>
    <source>
        <strain evidence="11">CGMCC 1.15178</strain>
    </source>
</reference>
<evidence type="ECO:0000313" key="11">
    <source>
        <dbReference type="EMBL" id="GGD82472.1"/>
    </source>
</evidence>
<dbReference type="GO" id="GO:0005737">
    <property type="term" value="C:cytoplasm"/>
    <property type="evidence" value="ECO:0007669"/>
    <property type="project" value="UniProtKB-SubCell"/>
</dbReference>
<dbReference type="Gene3D" id="3.40.50.2300">
    <property type="match status" value="1"/>
</dbReference>
<dbReference type="InterPro" id="IPR020449">
    <property type="entry name" value="Tscrpt_reg_AraC-type_HTH"/>
</dbReference>
<gene>
    <name evidence="11" type="ORF">GCM10010911_45760</name>
</gene>
<dbReference type="InterPro" id="IPR018062">
    <property type="entry name" value="HTH_AraC-typ_CS"/>
</dbReference>
<keyword evidence="2" id="KW-0963">Cytoplasm</keyword>
<keyword evidence="3 8" id="KW-0597">Phosphoprotein</keyword>
<dbReference type="GO" id="GO:0043565">
    <property type="term" value="F:sequence-specific DNA binding"/>
    <property type="evidence" value="ECO:0007669"/>
    <property type="project" value="InterPro"/>
</dbReference>
<dbReference type="EMBL" id="BMHP01000003">
    <property type="protein sequence ID" value="GGD82472.1"/>
    <property type="molecule type" value="Genomic_DNA"/>
</dbReference>
<organism evidence="11 12">
    <name type="scientific">Paenibacillus nasutitermitis</name>
    <dbReference type="NCBI Taxonomy" id="1652958"/>
    <lineage>
        <taxon>Bacteria</taxon>
        <taxon>Bacillati</taxon>
        <taxon>Bacillota</taxon>
        <taxon>Bacilli</taxon>
        <taxon>Bacillales</taxon>
        <taxon>Paenibacillaceae</taxon>
        <taxon>Paenibacillus</taxon>
    </lineage>
</organism>
<accession>A0A916Z981</accession>
<dbReference type="Pfam" id="PF12833">
    <property type="entry name" value="HTH_18"/>
    <property type="match status" value="1"/>
</dbReference>
<dbReference type="AlphaFoldDB" id="A0A916Z981"/>
<feature type="domain" description="HTH araC/xylS-type" evidence="9">
    <location>
        <begin position="348"/>
        <end position="446"/>
    </location>
</feature>
<dbReference type="SUPFAM" id="SSF52172">
    <property type="entry name" value="CheY-like"/>
    <property type="match status" value="1"/>
</dbReference>
<dbReference type="PROSITE" id="PS00041">
    <property type="entry name" value="HTH_ARAC_FAMILY_1"/>
    <property type="match status" value="1"/>
</dbReference>
<evidence type="ECO:0000256" key="1">
    <source>
        <dbReference type="ARBA" id="ARBA00004496"/>
    </source>
</evidence>
<dbReference type="SMART" id="SM00448">
    <property type="entry name" value="REC"/>
    <property type="match status" value="1"/>
</dbReference>
<sequence length="455" mass="51958">MYNMLIVDDEEEIRRGLEAHDWEGMGIRAAGSCENGLIACQRLFSEPADILLTDIRMPFMDGFELIHQIVQRFPYMKIVILSGYNDFQYARQGIRYGVSDYLLKPVSRADIDETFGRIVRELDDKRLIEIRTAALERKAKLSAHFLRQRFMQRLLFQRLTQDEIEEGCSESEMMPEGGRYAVWMLRIDRREEQPHYYSDRVWDLILFALSNILTEMWDGAGHGYHWIDPVTGRCSLLCADRSLLDKSEAGTSMEAEKAAAAIAENIKRFQGLIMSTVSYGIGPIVSDLAQVHLSRRTVNDALSAETGKGASLVVPLVLSQGRESELAHSADNGWGIPVREAASASMIEDAKRFIDANFERSISLQDVAEHIHCNPNYLSSLFRKTTGKNYIHYLTTRRMERAVQLLRHSSFKVYEISEMVGYSTPAYFVDLFRKHNGHTPHEFRSMQGNAEEGEH</sequence>
<dbReference type="Gene3D" id="1.10.10.60">
    <property type="entry name" value="Homeodomain-like"/>
    <property type="match status" value="2"/>
</dbReference>